<accession>A0ACC3S5Z3</accession>
<keyword evidence="2" id="KW-1185">Reference proteome</keyword>
<comment type="caution">
    <text evidence="1">The sequence shown here is derived from an EMBL/GenBank/DDBJ whole genome shotgun (WGS) entry which is preliminary data.</text>
</comment>
<sequence>MTDQGNPDLKYGHLGSSIYSTENRTWVWRRSLGIAYALQRLGKPTLVLQLESRAHSAPEEQHGDAQAPSLSRTEKAQDLVDREPEVKPASGILRQLANTSSKAIKAALAYDPAIGTLLDYGKVRNEVLQRFLSVVAFPASESRSALCLGEVHMQRHGWENDKSVWIEVPRISGDLVRWDLGSPLQQVCFASTSEGKGSFLAARTMASTIILRPYVHRRRTVGGWPTASPYLDPHPICTISQVDSGGFPHADVAFNPWYQRQFALIDQAGSWTVWDLSQGEQRRRGEPHREVCRGLLRDDDEVELGKGRTALMHDGWARIIWCGDLTTIATCSRRNLAVFDIKGNAYRLNVPDLGIAGSSHWILDMIRHPSQPNQMYILTSMHLFLLKVTCLDRADTESWRTAGAVVILRCAHFLDPEDISLRLKDFKDNEETVVTIRSSLSPTAISFRFRSDETISPAFSAVSDAMTVKLPSFPGEPGTDGLITSIDVQPVECINNSHHSEAAGLGHQYQSNRFRWYNMTVLLRDMRIYQQTYFGGPKSHGDAFYSQVVLPPHWRSKIKQSAQGTREGSFVVPDDASDGEDGGPEDERRAMAPRMHARANGNGSFRDTWTLSYEAAYKALTESNLGAADDFSTLVQNFRQHLEAANADEGLQPLQLLTELCNHQPRISDLDQASSDFEELLQHSGSGQLDLQSQQHDARYEIMRLSNTDMLGLTKQPDEHMSLVFVYDDIVRSWLGPVSVRVAGRVRLAKEQLARRIAADLCIASHGIGRAIPASQQIGSQAMDEDQEIQQDGPTGEGALDPSRSRRTSLGVESLSRMTDSMALSQPQTALPTPSATPSLTTSTSLSSHPTTLQAPEFARLQRYTTFSANKTAPGPLPKALGNKLSHWELGGDPDKYDWLTTQRQQDRDAEFEDEDLTPAERARIKRRAERHLRRQRRETAAAQAMGVMSSQAPEVFSASQPMGGGSTVGRMNLGGSQQVGRPSMGRSQPFVLTSSQPSQSQMFPASQVEPGRFGGRPAKKRRRTEGF</sequence>
<reference evidence="1" key="1">
    <citation type="submission" date="2024-02" db="EMBL/GenBank/DDBJ databases">
        <title>Metagenome Assembled Genome of Zalaria obscura JY119.</title>
        <authorList>
            <person name="Vighnesh L."/>
            <person name="Jagadeeshwari U."/>
            <person name="Venkata Ramana C."/>
            <person name="Sasikala C."/>
        </authorList>
    </citation>
    <scope>NUCLEOTIDE SEQUENCE</scope>
    <source>
        <strain evidence="1">JY119</strain>
    </source>
</reference>
<dbReference type="EMBL" id="JAMKPW020000041">
    <property type="protein sequence ID" value="KAK8196794.1"/>
    <property type="molecule type" value="Genomic_DNA"/>
</dbReference>
<name>A0ACC3S5Z3_9PEZI</name>
<evidence type="ECO:0000313" key="1">
    <source>
        <dbReference type="EMBL" id="KAK8196794.1"/>
    </source>
</evidence>
<protein>
    <submittedName>
        <fullName evidence="1">Uncharacterized protein</fullName>
    </submittedName>
</protein>
<dbReference type="Proteomes" id="UP001320706">
    <property type="component" value="Unassembled WGS sequence"/>
</dbReference>
<evidence type="ECO:0000313" key="2">
    <source>
        <dbReference type="Proteomes" id="UP001320706"/>
    </source>
</evidence>
<gene>
    <name evidence="1" type="ORF">M8818_006961</name>
</gene>
<organism evidence="1 2">
    <name type="scientific">Zalaria obscura</name>
    <dbReference type="NCBI Taxonomy" id="2024903"/>
    <lineage>
        <taxon>Eukaryota</taxon>
        <taxon>Fungi</taxon>
        <taxon>Dikarya</taxon>
        <taxon>Ascomycota</taxon>
        <taxon>Pezizomycotina</taxon>
        <taxon>Dothideomycetes</taxon>
        <taxon>Dothideomycetidae</taxon>
        <taxon>Dothideales</taxon>
        <taxon>Zalariaceae</taxon>
        <taxon>Zalaria</taxon>
    </lineage>
</organism>
<proteinExistence type="predicted"/>